<name>A0ABT3RCQ6_9BACT</name>
<dbReference type="EMBL" id="JAPFQO010000002">
    <property type="protein sequence ID" value="MCX2739203.1"/>
    <property type="molecule type" value="Genomic_DNA"/>
</dbReference>
<accession>A0ABT3RCQ6</accession>
<evidence type="ECO:0000313" key="1">
    <source>
        <dbReference type="EMBL" id="MCX2739203.1"/>
    </source>
</evidence>
<keyword evidence="2" id="KW-1185">Reference proteome</keyword>
<proteinExistence type="predicted"/>
<comment type="caution">
    <text evidence="1">The sequence shown here is derived from an EMBL/GenBank/DDBJ whole genome shotgun (WGS) entry which is preliminary data.</text>
</comment>
<dbReference type="RefSeq" id="WP_266051258.1">
    <property type="nucleotide sequence ID" value="NZ_JAPFQO010000002.1"/>
</dbReference>
<evidence type="ECO:0008006" key="3">
    <source>
        <dbReference type="Google" id="ProtNLM"/>
    </source>
</evidence>
<organism evidence="1 2">
    <name type="scientific">Pontibacter anaerobius</name>
    <dbReference type="NCBI Taxonomy" id="2993940"/>
    <lineage>
        <taxon>Bacteria</taxon>
        <taxon>Pseudomonadati</taxon>
        <taxon>Bacteroidota</taxon>
        <taxon>Cytophagia</taxon>
        <taxon>Cytophagales</taxon>
        <taxon>Hymenobacteraceae</taxon>
        <taxon>Pontibacter</taxon>
    </lineage>
</organism>
<protein>
    <recommendedName>
        <fullName evidence="3">STAS/SEC14 domain-containing protein</fullName>
    </recommendedName>
</protein>
<sequence length="136" mass="15977">MKRTRTELLYRDPSIAIEFNPMDGWMYVNWRGYQNKESVMAGCLKMLDIMKEIACYRILNDNTLVEGQWSSAAKWLADKWFPAMFEARLQQFAWVYSPSTFSRLSTDKTLKLANFPESIKVFDDIAQAKDWLRSQA</sequence>
<dbReference type="Proteomes" id="UP001207228">
    <property type="component" value="Unassembled WGS sequence"/>
</dbReference>
<evidence type="ECO:0000313" key="2">
    <source>
        <dbReference type="Proteomes" id="UP001207228"/>
    </source>
</evidence>
<gene>
    <name evidence="1" type="ORF">OO017_04525</name>
</gene>
<reference evidence="1 2" key="1">
    <citation type="submission" date="2022-11" db="EMBL/GenBank/DDBJ databases">
        <title>The characterization of three novel Bacteroidetes species and genomic analysis of their roles in tidal elemental geochemical cycles.</title>
        <authorList>
            <person name="Ma K.-J."/>
        </authorList>
    </citation>
    <scope>NUCLEOTIDE SEQUENCE [LARGE SCALE GENOMIC DNA]</scope>
    <source>
        <strain evidence="1 2">M82</strain>
    </source>
</reference>